<evidence type="ECO:0000256" key="2">
    <source>
        <dbReference type="ARBA" id="ARBA00010617"/>
    </source>
</evidence>
<keyword evidence="3 8" id="KW-0349">Heme</keyword>
<dbReference type="PRINTS" id="PR00385">
    <property type="entry name" value="P450"/>
</dbReference>
<evidence type="ECO:0000256" key="3">
    <source>
        <dbReference type="ARBA" id="ARBA00022617"/>
    </source>
</evidence>
<gene>
    <name evidence="10" type="ORF">CLAFUR5_04688</name>
</gene>
<dbReference type="InterPro" id="IPR036396">
    <property type="entry name" value="Cyt_P450_sf"/>
</dbReference>
<name>A0A9Q8LF89_PASFU</name>
<dbReference type="PROSITE" id="PS00086">
    <property type="entry name" value="CYTOCHROME_P450"/>
    <property type="match status" value="1"/>
</dbReference>
<dbReference type="GO" id="GO:0016705">
    <property type="term" value="F:oxidoreductase activity, acting on paired donors, with incorporation or reduction of molecular oxygen"/>
    <property type="evidence" value="ECO:0007669"/>
    <property type="project" value="InterPro"/>
</dbReference>
<dbReference type="Gene3D" id="1.10.630.10">
    <property type="entry name" value="Cytochrome P450"/>
    <property type="match status" value="1"/>
</dbReference>
<evidence type="ECO:0000256" key="9">
    <source>
        <dbReference type="RuleBase" id="RU000461"/>
    </source>
</evidence>
<evidence type="ECO:0000256" key="8">
    <source>
        <dbReference type="PIRSR" id="PIRSR602401-1"/>
    </source>
</evidence>
<dbReference type="SUPFAM" id="SSF48264">
    <property type="entry name" value="Cytochrome P450"/>
    <property type="match status" value="1"/>
</dbReference>
<comment type="cofactor">
    <cofactor evidence="1 8">
        <name>heme</name>
        <dbReference type="ChEBI" id="CHEBI:30413"/>
    </cofactor>
</comment>
<dbReference type="InterPro" id="IPR050121">
    <property type="entry name" value="Cytochrome_P450_monoxygenase"/>
</dbReference>
<dbReference type="GO" id="GO:0004497">
    <property type="term" value="F:monooxygenase activity"/>
    <property type="evidence" value="ECO:0007669"/>
    <property type="project" value="UniProtKB-KW"/>
</dbReference>
<dbReference type="AlphaFoldDB" id="A0A9Q8LF89"/>
<accession>A0A9Q8LF89</accession>
<sequence>MPLLSTWKLIKDYKNHQIVLKQVCDRRMALDKDKPDFMQHLMSRKGGISFSKEEIYSNAILITLGGAETTSNTLSGSVFMLATDPNVAAKVVEELHATFASEDKIDMRSASKLSYLNAVIRETLRYYPPGPNAMWRMTPPEGNTILGDWVPGNTVLSLHHRVIYRGEHSWRRPDEFLPERWLSEGKTSEFANDRRDGFYPFSYGPRSCLAMNLAYAEMRFILARLMWNFEIKIADKSRNWLEEQKAYLIWEKPGLHVHLTPRKMKEQS</sequence>
<dbReference type="InterPro" id="IPR001128">
    <property type="entry name" value="Cyt_P450"/>
</dbReference>
<dbReference type="Proteomes" id="UP000756132">
    <property type="component" value="Chromosome 4"/>
</dbReference>
<dbReference type="GeneID" id="71984566"/>
<dbReference type="PANTHER" id="PTHR24305:SF230">
    <property type="entry name" value="P450, PUTATIVE (EUROFUNG)-RELATED"/>
    <property type="match status" value="1"/>
</dbReference>
<organism evidence="10 11">
    <name type="scientific">Passalora fulva</name>
    <name type="common">Tomato leaf mold</name>
    <name type="synonym">Cladosporium fulvum</name>
    <dbReference type="NCBI Taxonomy" id="5499"/>
    <lineage>
        <taxon>Eukaryota</taxon>
        <taxon>Fungi</taxon>
        <taxon>Dikarya</taxon>
        <taxon>Ascomycota</taxon>
        <taxon>Pezizomycotina</taxon>
        <taxon>Dothideomycetes</taxon>
        <taxon>Dothideomycetidae</taxon>
        <taxon>Mycosphaerellales</taxon>
        <taxon>Mycosphaerellaceae</taxon>
        <taxon>Fulvia</taxon>
    </lineage>
</organism>
<keyword evidence="7 9" id="KW-0503">Monooxygenase</keyword>
<evidence type="ECO:0000256" key="6">
    <source>
        <dbReference type="ARBA" id="ARBA00023004"/>
    </source>
</evidence>
<evidence type="ECO:0000256" key="1">
    <source>
        <dbReference type="ARBA" id="ARBA00001971"/>
    </source>
</evidence>
<evidence type="ECO:0000256" key="4">
    <source>
        <dbReference type="ARBA" id="ARBA00022723"/>
    </source>
</evidence>
<dbReference type="RefSeq" id="XP_047760681.1">
    <property type="nucleotide sequence ID" value="XM_047903836.1"/>
</dbReference>
<dbReference type="OrthoDB" id="1470350at2759"/>
<dbReference type="PANTHER" id="PTHR24305">
    <property type="entry name" value="CYTOCHROME P450"/>
    <property type="match status" value="1"/>
</dbReference>
<dbReference type="InterPro" id="IPR002401">
    <property type="entry name" value="Cyt_P450_E_grp-I"/>
</dbReference>
<reference evidence="10" key="1">
    <citation type="submission" date="2021-12" db="EMBL/GenBank/DDBJ databases">
        <authorList>
            <person name="Zaccaron A."/>
            <person name="Stergiopoulos I."/>
        </authorList>
    </citation>
    <scope>NUCLEOTIDE SEQUENCE</scope>
    <source>
        <strain evidence="10">Race5_Kim</strain>
    </source>
</reference>
<feature type="binding site" description="axial binding residue" evidence="8">
    <location>
        <position position="208"/>
    </location>
    <ligand>
        <name>heme</name>
        <dbReference type="ChEBI" id="CHEBI:30413"/>
    </ligand>
    <ligandPart>
        <name>Fe</name>
        <dbReference type="ChEBI" id="CHEBI:18248"/>
    </ligandPart>
</feature>
<dbReference type="PRINTS" id="PR00463">
    <property type="entry name" value="EP450I"/>
</dbReference>
<protein>
    <submittedName>
        <fullName evidence="10">Cytochrome P450 monooxygenase sthF</fullName>
    </submittedName>
</protein>
<dbReference type="Pfam" id="PF00067">
    <property type="entry name" value="p450"/>
    <property type="match status" value="1"/>
</dbReference>
<proteinExistence type="inferred from homology"/>
<keyword evidence="11" id="KW-1185">Reference proteome</keyword>
<dbReference type="EMBL" id="CP090166">
    <property type="protein sequence ID" value="UJO16315.1"/>
    <property type="molecule type" value="Genomic_DNA"/>
</dbReference>
<keyword evidence="5 9" id="KW-0560">Oxidoreductase</keyword>
<dbReference type="GO" id="GO:0005506">
    <property type="term" value="F:iron ion binding"/>
    <property type="evidence" value="ECO:0007669"/>
    <property type="project" value="InterPro"/>
</dbReference>
<dbReference type="KEGG" id="ffu:CLAFUR5_04688"/>
<keyword evidence="6 8" id="KW-0408">Iron</keyword>
<evidence type="ECO:0000313" key="11">
    <source>
        <dbReference type="Proteomes" id="UP000756132"/>
    </source>
</evidence>
<dbReference type="InterPro" id="IPR017972">
    <property type="entry name" value="Cyt_P450_CS"/>
</dbReference>
<keyword evidence="4 8" id="KW-0479">Metal-binding</keyword>
<evidence type="ECO:0000313" key="10">
    <source>
        <dbReference type="EMBL" id="UJO16315.1"/>
    </source>
</evidence>
<dbReference type="GO" id="GO:0020037">
    <property type="term" value="F:heme binding"/>
    <property type="evidence" value="ECO:0007669"/>
    <property type="project" value="InterPro"/>
</dbReference>
<reference evidence="10" key="2">
    <citation type="journal article" date="2022" name="Microb. Genom.">
        <title>A chromosome-scale genome assembly of the tomato pathogen Cladosporium fulvum reveals a compartmentalized genome architecture and the presence of a dispensable chromosome.</title>
        <authorList>
            <person name="Zaccaron A.Z."/>
            <person name="Chen L.H."/>
            <person name="Samaras A."/>
            <person name="Stergiopoulos I."/>
        </authorList>
    </citation>
    <scope>NUCLEOTIDE SEQUENCE</scope>
    <source>
        <strain evidence="10">Race5_Kim</strain>
    </source>
</reference>
<evidence type="ECO:0000256" key="5">
    <source>
        <dbReference type="ARBA" id="ARBA00023002"/>
    </source>
</evidence>
<evidence type="ECO:0000256" key="7">
    <source>
        <dbReference type="ARBA" id="ARBA00023033"/>
    </source>
</evidence>
<comment type="similarity">
    <text evidence="2 9">Belongs to the cytochrome P450 family.</text>
</comment>